<protein>
    <submittedName>
        <fullName evidence="1">Uncharacterized protein</fullName>
    </submittedName>
</protein>
<evidence type="ECO:0000313" key="2">
    <source>
        <dbReference type="Proteomes" id="UP000478064"/>
    </source>
</evidence>
<sequence>MSADNSPMLLEQRLVKSDTASLQCSETSLCLSDDRDEIVLTRYIEHYSLDDVHWVERTHRVPVSALLKWMMSQGEALTVRQGQDGG</sequence>
<dbReference type="Proteomes" id="UP000478064">
    <property type="component" value="Unassembled WGS sequence"/>
</dbReference>
<dbReference type="STRING" id="1608996.TU84_11345"/>
<evidence type="ECO:0000313" key="1">
    <source>
        <dbReference type="EMBL" id="MQU06080.1"/>
    </source>
</evidence>
<dbReference type="EMBL" id="WIVU01000016">
    <property type="protein sequence ID" value="MQU06080.1"/>
    <property type="molecule type" value="Genomic_DNA"/>
</dbReference>
<accession>A0A0J6L4H9</accession>
<reference evidence="1 2" key="1">
    <citation type="submission" date="2019-10" db="EMBL/GenBank/DDBJ databases">
        <title>Evaluation of single-gene subtyping targets for Pseudomonas.</title>
        <authorList>
            <person name="Reichler S.J."/>
            <person name="Orsi R.H."/>
            <person name="Wiedmann M."/>
            <person name="Martin N.H."/>
            <person name="Murphy S.I."/>
        </authorList>
    </citation>
    <scope>NUCLEOTIDE SEQUENCE [LARGE SCALE GENOMIC DNA]</scope>
    <source>
        <strain evidence="1 2">FSL R10-1637</strain>
    </source>
</reference>
<dbReference type="AlphaFoldDB" id="A0A0J6L4H9"/>
<name>A0A0J6L4H9_9PSED</name>
<comment type="caution">
    <text evidence="1">The sequence shown here is derived from an EMBL/GenBank/DDBJ whole genome shotgun (WGS) entry which is preliminary data.</text>
</comment>
<gene>
    <name evidence="1" type="ORF">GHO27_10295</name>
</gene>
<dbReference type="OrthoDB" id="6982863at2"/>
<organism evidence="1 2">
    <name type="scientific">Pseudomonas helleri</name>
    <dbReference type="NCBI Taxonomy" id="1608996"/>
    <lineage>
        <taxon>Bacteria</taxon>
        <taxon>Pseudomonadati</taxon>
        <taxon>Pseudomonadota</taxon>
        <taxon>Gammaproteobacteria</taxon>
        <taxon>Pseudomonadales</taxon>
        <taxon>Pseudomonadaceae</taxon>
        <taxon>Pseudomonas</taxon>
    </lineage>
</organism>
<dbReference type="RefSeq" id="WP_048369178.1">
    <property type="nucleotide sequence ID" value="NZ_CP181271.1"/>
</dbReference>
<proteinExistence type="predicted"/>